<evidence type="ECO:0000256" key="1">
    <source>
        <dbReference type="ARBA" id="ARBA00009174"/>
    </source>
</evidence>
<dbReference type="PANTHER" id="PTHR30272:SF1">
    <property type="entry name" value="3-HYDROXYACYL-[ACYL-CARRIER-PROTEIN] DEHYDRATASE"/>
    <property type="match status" value="1"/>
</dbReference>
<comment type="similarity">
    <text evidence="1">Belongs to the thioester dehydratase family. FabZ subfamily.</text>
</comment>
<keyword evidence="4" id="KW-1185">Reference proteome</keyword>
<reference evidence="3 4" key="1">
    <citation type="submission" date="2018-05" db="EMBL/GenBank/DDBJ databases">
        <title>Genomic Encyclopedia of Type Strains, Phase IV (KMG-IV): sequencing the most valuable type-strain genomes for metagenomic binning, comparative biology and taxonomic classification.</title>
        <authorList>
            <person name="Goeker M."/>
        </authorList>
    </citation>
    <scope>NUCLEOTIDE SEQUENCE [LARGE SCALE GENOMIC DNA]</scope>
    <source>
        <strain evidence="3 4">DSM 18773</strain>
    </source>
</reference>
<gene>
    <name evidence="3" type="ORF">C7459_11728</name>
</gene>
<dbReference type="RefSeq" id="WP_109690594.1">
    <property type="nucleotide sequence ID" value="NZ_QGGL01000017.1"/>
</dbReference>
<protein>
    <submittedName>
        <fullName evidence="3">3-hydroxyacyl-[acyl-carrier-protein] dehydratase</fullName>
    </submittedName>
</protein>
<dbReference type="SUPFAM" id="SSF54637">
    <property type="entry name" value="Thioesterase/thiol ester dehydrase-isomerase"/>
    <property type="match status" value="1"/>
</dbReference>
<name>A0A316D4D1_9BACL</name>
<dbReference type="InterPro" id="IPR029069">
    <property type="entry name" value="HotDog_dom_sf"/>
</dbReference>
<proteinExistence type="inferred from homology"/>
<dbReference type="CDD" id="cd01288">
    <property type="entry name" value="FabZ"/>
    <property type="match status" value="1"/>
</dbReference>
<organism evidence="3 4">
    <name type="scientific">Tumebacillus permanentifrigoris</name>
    <dbReference type="NCBI Taxonomy" id="378543"/>
    <lineage>
        <taxon>Bacteria</taxon>
        <taxon>Bacillati</taxon>
        <taxon>Bacillota</taxon>
        <taxon>Bacilli</taxon>
        <taxon>Bacillales</taxon>
        <taxon>Alicyclobacillaceae</taxon>
        <taxon>Tumebacillus</taxon>
    </lineage>
</organism>
<dbReference type="Proteomes" id="UP000245634">
    <property type="component" value="Unassembled WGS sequence"/>
</dbReference>
<dbReference type="Gene3D" id="3.10.129.10">
    <property type="entry name" value="Hotdog Thioesterase"/>
    <property type="match status" value="1"/>
</dbReference>
<sequence>MDVKSVMPHELLKQAPPFLFIDRVESVEAQKIVCVKNLSYNEPYFAGHFPGQPVVPGVLMIEMAAQASMLLAISMEESETTEPRIAYLVQSKDFRFYNQVKPGDCLYIKVEMKETVGNYITTKVLINIGDTSKKAAKGELIFFLP</sequence>
<dbReference type="InterPro" id="IPR013114">
    <property type="entry name" value="FabA_FabZ"/>
</dbReference>
<evidence type="ECO:0000313" key="4">
    <source>
        <dbReference type="Proteomes" id="UP000245634"/>
    </source>
</evidence>
<keyword evidence="2" id="KW-0456">Lyase</keyword>
<dbReference type="Pfam" id="PF07977">
    <property type="entry name" value="FabA"/>
    <property type="match status" value="1"/>
</dbReference>
<dbReference type="GO" id="GO:0016829">
    <property type="term" value="F:lyase activity"/>
    <property type="evidence" value="ECO:0007669"/>
    <property type="project" value="UniProtKB-KW"/>
</dbReference>
<evidence type="ECO:0000313" key="3">
    <source>
        <dbReference type="EMBL" id="PWK07430.1"/>
    </source>
</evidence>
<comment type="caution">
    <text evidence="3">The sequence shown here is derived from an EMBL/GenBank/DDBJ whole genome shotgun (WGS) entry which is preliminary data.</text>
</comment>
<dbReference type="PANTHER" id="PTHR30272">
    <property type="entry name" value="3-HYDROXYACYL-[ACYL-CARRIER-PROTEIN] DEHYDRATASE"/>
    <property type="match status" value="1"/>
</dbReference>
<dbReference type="EMBL" id="QGGL01000017">
    <property type="protein sequence ID" value="PWK07430.1"/>
    <property type="molecule type" value="Genomic_DNA"/>
</dbReference>
<dbReference type="OrthoDB" id="9772788at2"/>
<dbReference type="AlphaFoldDB" id="A0A316D4D1"/>
<evidence type="ECO:0000256" key="2">
    <source>
        <dbReference type="ARBA" id="ARBA00023239"/>
    </source>
</evidence>
<accession>A0A316D4D1</accession>